<evidence type="ECO:0000256" key="1">
    <source>
        <dbReference type="SAM" id="Coils"/>
    </source>
</evidence>
<dbReference type="SUPFAM" id="SSF46955">
    <property type="entry name" value="Putative DNA-binding domain"/>
    <property type="match status" value="1"/>
</dbReference>
<evidence type="ECO:0000313" key="2">
    <source>
        <dbReference type="EMBL" id="ACS26110.1"/>
    </source>
</evidence>
<dbReference type="eggNOG" id="COG0789">
    <property type="taxonomic scope" value="Bacteria"/>
</dbReference>
<keyword evidence="1" id="KW-0175">Coiled coil</keyword>
<dbReference type="HOGENOM" id="CLU_112327_0_0_9"/>
<geneLocation type="plasmid" evidence="2">
    <name>pWCH7002</name>
</geneLocation>
<gene>
    <name evidence="2" type="ordered locus">GWCH70_3477</name>
</gene>
<dbReference type="AlphaFoldDB" id="C5DB37"/>
<feature type="coiled-coil region" evidence="1">
    <location>
        <begin position="102"/>
        <end position="164"/>
    </location>
</feature>
<dbReference type="EMBL" id="CP001640">
    <property type="protein sequence ID" value="ACS26110.1"/>
    <property type="molecule type" value="Genomic_DNA"/>
</dbReference>
<keyword evidence="2" id="KW-0614">Plasmid</keyword>
<protein>
    <submittedName>
        <fullName evidence="2">Putative DNA binding protein</fullName>
    </submittedName>
</protein>
<reference evidence="2" key="1">
    <citation type="submission" date="2009-06" db="EMBL/GenBank/DDBJ databases">
        <title>Complete sequence of plasmid 2 of Geopacillus sp. WCH70.</title>
        <authorList>
            <consortium name="US DOE Joint Genome Institute"/>
            <person name="Lucas S."/>
            <person name="Copeland A."/>
            <person name="Lapidus A."/>
            <person name="Glavina del Rio T."/>
            <person name="Dalin E."/>
            <person name="Tice H."/>
            <person name="Bruce D."/>
            <person name="Goodwin L."/>
            <person name="Pitluck S."/>
            <person name="Chertkov O."/>
            <person name="Brettin T."/>
            <person name="Detter J.C."/>
            <person name="Han C."/>
            <person name="Larimer F."/>
            <person name="Land M."/>
            <person name="Hauser L."/>
            <person name="Kyrpides N."/>
            <person name="Mikhailova N."/>
            <person name="Brumm P."/>
            <person name="Mead D.A."/>
            <person name="Richardson P."/>
        </authorList>
    </citation>
    <scope>NUCLEOTIDE SEQUENCE [LARGE SCALE GENOMIC DNA]</scope>
    <source>
        <plasmid evidence="2">pWCH7002</plasmid>
        <plasmid evidence="2">WCH70</plasmid>
    </source>
</reference>
<proteinExistence type="predicted"/>
<organism evidence="2">
    <name type="scientific">Geobacillus sp. (strain WCH70)</name>
    <dbReference type="NCBI Taxonomy" id="471223"/>
    <lineage>
        <taxon>Bacteria</taxon>
        <taxon>Bacillati</taxon>
        <taxon>Bacillota</taxon>
        <taxon>Bacilli</taxon>
        <taxon>Bacillales</taxon>
        <taxon>Anoxybacillaceae</taxon>
        <taxon>Geobacillus</taxon>
    </lineage>
</organism>
<accession>C5DB37</accession>
<sequence>MNGNIGEFGALAKEVSLFLDINPNTLRRWSIELEKCGYVFQRDEKDRRIYYKRDILALTEFKKFLEKTQSLENAAKAVVESVKDRENAEKTLSVIVQNSDKITFTKEELEAYTKRIVEETAQKTAEQILHKFNQTLEQRDRQLVQSLQQTMEQRRLELAAATEEKQSFWSRLFGKKTKALDKL</sequence>
<dbReference type="KEGG" id="gwc:GWCH70_3477"/>
<name>C5DB37_GEOSW</name>
<dbReference type="InterPro" id="IPR009061">
    <property type="entry name" value="DNA-bd_dom_put_sf"/>
</dbReference>
<dbReference type="Gene3D" id="1.10.1660.10">
    <property type="match status" value="1"/>
</dbReference>